<reference evidence="2 3" key="1">
    <citation type="submission" date="2019-06" db="EMBL/GenBank/DDBJ databases">
        <title>A distant relative of Phikzvirus genus phages from a therapeutic phage collection.</title>
        <authorList>
            <person name="Hejnowicz M.S."/>
            <person name="Dabrowski K."/>
            <person name="Gawor J."/>
            <person name="Weber-Dabrowska B."/>
            <person name="Gromadka R."/>
            <person name="Lobocka M.B."/>
        </authorList>
    </citation>
    <scope>NUCLEOTIDE SEQUENCE [LARGE SCALE GENOMIC DNA]</scope>
</reference>
<name>A0A5C1K7L3_9CAUD</name>
<keyword evidence="3" id="KW-1185">Reference proteome</keyword>
<dbReference type="Proteomes" id="UP000322144">
    <property type="component" value="Segment"/>
</dbReference>
<evidence type="ECO:0000313" key="3">
    <source>
        <dbReference type="Proteomes" id="UP000322144"/>
    </source>
</evidence>
<dbReference type="Pfam" id="PF00583">
    <property type="entry name" value="Acetyltransf_1"/>
    <property type="match status" value="1"/>
</dbReference>
<sequence>MLEIGEIRHEVIGEFIKVERTHVVLPDYLESLLDYEGNIRTLLTSKAFACTRKAYGIWFDGDLRGYAILYTPEMHLDCLYIAESAQGMGYGEQLVRYIQAKKVFVHKKNEAAIALYKKIGLVIEFDDE</sequence>
<dbReference type="Gene3D" id="3.40.630.30">
    <property type="match status" value="1"/>
</dbReference>
<dbReference type="GO" id="GO:0016747">
    <property type="term" value="F:acyltransferase activity, transferring groups other than amino-acyl groups"/>
    <property type="evidence" value="ECO:0007669"/>
    <property type="project" value="InterPro"/>
</dbReference>
<dbReference type="KEGG" id="vg:77936770"/>
<dbReference type="PROSITE" id="PS51186">
    <property type="entry name" value="GNAT"/>
    <property type="match status" value="1"/>
</dbReference>
<protein>
    <recommendedName>
        <fullName evidence="1">N-acetyltransferase domain-containing protein</fullName>
    </recommendedName>
</protein>
<organism evidence="2 3">
    <name type="scientific">Pseudomonas phage vB_PaeM_PS119XW</name>
    <dbReference type="NCBI Taxonomy" id="2601632"/>
    <lineage>
        <taxon>Viruses</taxon>
        <taxon>Duplodnaviria</taxon>
        <taxon>Heunggongvirae</taxon>
        <taxon>Uroviricota</taxon>
        <taxon>Caudoviricetes</taxon>
        <taxon>Chimalliviridae</taxon>
        <taxon>Pawinskivirus</taxon>
        <taxon>Pawinskivirus PS119XW</taxon>
    </lineage>
</organism>
<dbReference type="InterPro" id="IPR000182">
    <property type="entry name" value="GNAT_dom"/>
</dbReference>
<dbReference type="InterPro" id="IPR016181">
    <property type="entry name" value="Acyl_CoA_acyltransferase"/>
</dbReference>
<feature type="domain" description="N-acetyltransferase" evidence="1">
    <location>
        <begin position="2"/>
        <end position="128"/>
    </location>
</feature>
<dbReference type="EMBL" id="MN103543">
    <property type="protein sequence ID" value="QEM41749.1"/>
    <property type="molecule type" value="Genomic_DNA"/>
</dbReference>
<evidence type="ECO:0000259" key="1">
    <source>
        <dbReference type="PROSITE" id="PS51186"/>
    </source>
</evidence>
<dbReference type="CDD" id="cd04301">
    <property type="entry name" value="NAT_SF"/>
    <property type="match status" value="1"/>
</dbReference>
<accession>A0A5C1K7L3</accession>
<dbReference type="RefSeq" id="YP_010660760.1">
    <property type="nucleotide sequence ID" value="NC_070882.1"/>
</dbReference>
<dbReference type="GeneID" id="77936770"/>
<dbReference type="SUPFAM" id="SSF55729">
    <property type="entry name" value="Acyl-CoA N-acyltransferases (Nat)"/>
    <property type="match status" value="1"/>
</dbReference>
<proteinExistence type="predicted"/>
<evidence type="ECO:0000313" key="2">
    <source>
        <dbReference type="EMBL" id="QEM41749.1"/>
    </source>
</evidence>